<keyword evidence="3" id="KW-1185">Reference proteome</keyword>
<keyword evidence="1" id="KW-1133">Transmembrane helix</keyword>
<dbReference type="AlphaFoldDB" id="A0A392VVM8"/>
<proteinExistence type="predicted"/>
<organism evidence="2 3">
    <name type="scientific">Trifolium medium</name>
    <dbReference type="NCBI Taxonomy" id="97028"/>
    <lineage>
        <taxon>Eukaryota</taxon>
        <taxon>Viridiplantae</taxon>
        <taxon>Streptophyta</taxon>
        <taxon>Embryophyta</taxon>
        <taxon>Tracheophyta</taxon>
        <taxon>Spermatophyta</taxon>
        <taxon>Magnoliopsida</taxon>
        <taxon>eudicotyledons</taxon>
        <taxon>Gunneridae</taxon>
        <taxon>Pentapetalae</taxon>
        <taxon>rosids</taxon>
        <taxon>fabids</taxon>
        <taxon>Fabales</taxon>
        <taxon>Fabaceae</taxon>
        <taxon>Papilionoideae</taxon>
        <taxon>50 kb inversion clade</taxon>
        <taxon>NPAAA clade</taxon>
        <taxon>Hologalegina</taxon>
        <taxon>IRL clade</taxon>
        <taxon>Trifolieae</taxon>
        <taxon>Trifolium</taxon>
    </lineage>
</organism>
<evidence type="ECO:0000313" key="3">
    <source>
        <dbReference type="Proteomes" id="UP000265520"/>
    </source>
</evidence>
<accession>A0A392VVM8</accession>
<evidence type="ECO:0000256" key="1">
    <source>
        <dbReference type="SAM" id="Phobius"/>
    </source>
</evidence>
<keyword evidence="1" id="KW-0472">Membrane</keyword>
<feature type="non-terminal residue" evidence="2">
    <location>
        <position position="39"/>
    </location>
</feature>
<comment type="caution">
    <text evidence="2">The sequence shown here is derived from an EMBL/GenBank/DDBJ whole genome shotgun (WGS) entry which is preliminary data.</text>
</comment>
<protein>
    <submittedName>
        <fullName evidence="2">Uncharacterized protein</fullName>
    </submittedName>
</protein>
<keyword evidence="1" id="KW-0812">Transmembrane</keyword>
<name>A0A392VVM8_9FABA</name>
<reference evidence="2 3" key="1">
    <citation type="journal article" date="2018" name="Front. Plant Sci.">
        <title>Red Clover (Trifolium pratense) and Zigzag Clover (T. medium) - A Picture of Genomic Similarities and Differences.</title>
        <authorList>
            <person name="Dluhosova J."/>
            <person name="Istvanek J."/>
            <person name="Nedelnik J."/>
            <person name="Repkova J."/>
        </authorList>
    </citation>
    <scope>NUCLEOTIDE SEQUENCE [LARGE SCALE GENOMIC DNA]</scope>
    <source>
        <strain evidence="3">cv. 10/8</strain>
        <tissue evidence="2">Leaf</tissue>
    </source>
</reference>
<feature type="transmembrane region" description="Helical" evidence="1">
    <location>
        <begin position="15"/>
        <end position="38"/>
    </location>
</feature>
<dbReference type="EMBL" id="LXQA011246214">
    <property type="protein sequence ID" value="MCI90500.1"/>
    <property type="molecule type" value="Genomic_DNA"/>
</dbReference>
<evidence type="ECO:0000313" key="2">
    <source>
        <dbReference type="EMBL" id="MCI90500.1"/>
    </source>
</evidence>
<dbReference type="Proteomes" id="UP000265520">
    <property type="component" value="Unassembled WGS sequence"/>
</dbReference>
<sequence>MDVRDLILISTLREAFGLVAGAIWPLLAVASPLLGLAAR</sequence>